<sequence length="92" mass="9914">MSASVRVPTILRTYTDDASEVEAKGSTLAELLDDLEANYPGIRARILDDNGKVRRFVNVYVGDEDVRFEKGLQTEIADGAKVSIIPAVAGGC</sequence>
<evidence type="ECO:0000313" key="1">
    <source>
        <dbReference type="EMBL" id="MES0837999.1"/>
    </source>
</evidence>
<dbReference type="InterPro" id="IPR052045">
    <property type="entry name" value="Sulfur_Carrier/Prot_Modifier"/>
</dbReference>
<accession>A0ABV2A415</accession>
<organism evidence="1 2">
    <name type="scientific">Nocardiopsis tropica</name>
    <dbReference type="NCBI Taxonomy" id="109330"/>
    <lineage>
        <taxon>Bacteria</taxon>
        <taxon>Bacillati</taxon>
        <taxon>Actinomycetota</taxon>
        <taxon>Actinomycetes</taxon>
        <taxon>Streptosporangiales</taxon>
        <taxon>Nocardiopsidaceae</taxon>
        <taxon>Nocardiopsis</taxon>
    </lineage>
</organism>
<dbReference type="Proteomes" id="UP001432401">
    <property type="component" value="Unassembled WGS sequence"/>
</dbReference>
<dbReference type="RefSeq" id="WP_267947919.1">
    <property type="nucleotide sequence ID" value="NZ_JBEQNA010000017.1"/>
</dbReference>
<protein>
    <submittedName>
        <fullName evidence="1">Ubiquitin-like small modifier protein 1</fullName>
    </submittedName>
</protein>
<dbReference type="InterPro" id="IPR012675">
    <property type="entry name" value="Beta-grasp_dom_sf"/>
</dbReference>
<evidence type="ECO:0000313" key="2">
    <source>
        <dbReference type="Proteomes" id="UP001432401"/>
    </source>
</evidence>
<dbReference type="SUPFAM" id="SSF54285">
    <property type="entry name" value="MoaD/ThiS"/>
    <property type="match status" value="1"/>
</dbReference>
<dbReference type="EMBL" id="JBEQNB010000023">
    <property type="protein sequence ID" value="MES0837999.1"/>
    <property type="molecule type" value="Genomic_DNA"/>
</dbReference>
<dbReference type="CDD" id="cd17074">
    <property type="entry name" value="Ubl_CysO_like"/>
    <property type="match status" value="1"/>
</dbReference>
<name>A0ABV2A415_9ACTN</name>
<dbReference type="InterPro" id="IPR003749">
    <property type="entry name" value="ThiS/MoaD-like"/>
</dbReference>
<reference evidence="1 2" key="1">
    <citation type="submission" date="2024-06" db="EMBL/GenBank/DDBJ databases">
        <authorList>
            <person name="Bataeva Y.V."/>
            <person name="Grigorian L.N."/>
            <person name="Solomentsev V.I."/>
        </authorList>
    </citation>
    <scope>NUCLEOTIDE SEQUENCE [LARGE SCALE GENOMIC DNA]</scope>
    <source>
        <strain evidence="2">SCPM-O-B-12605 (RCAM04882)</strain>
    </source>
</reference>
<dbReference type="PANTHER" id="PTHR38031">
    <property type="entry name" value="SULFUR CARRIER PROTEIN SLR0821-RELATED"/>
    <property type="match status" value="1"/>
</dbReference>
<dbReference type="Gene3D" id="3.10.20.30">
    <property type="match status" value="1"/>
</dbReference>
<comment type="caution">
    <text evidence="1">The sequence shown here is derived from an EMBL/GenBank/DDBJ whole genome shotgun (WGS) entry which is preliminary data.</text>
</comment>
<dbReference type="NCBIfam" id="NF041918">
    <property type="entry name" value="SAMP1"/>
    <property type="match status" value="1"/>
</dbReference>
<dbReference type="Pfam" id="PF02597">
    <property type="entry name" value="ThiS"/>
    <property type="match status" value="1"/>
</dbReference>
<dbReference type="InterPro" id="IPR054834">
    <property type="entry name" value="SAMP1_3"/>
</dbReference>
<proteinExistence type="predicted"/>
<dbReference type="PANTHER" id="PTHR38031:SF1">
    <property type="entry name" value="SULFUR CARRIER PROTEIN CYSO"/>
    <property type="match status" value="1"/>
</dbReference>
<keyword evidence="2" id="KW-1185">Reference proteome</keyword>
<dbReference type="InterPro" id="IPR016155">
    <property type="entry name" value="Mopterin_synth/thiamin_S_b"/>
</dbReference>
<gene>
    <name evidence="1" type="ORF">ABUK86_29795</name>
</gene>